<dbReference type="EMBL" id="UZAH01031389">
    <property type="protein sequence ID" value="VDP15229.1"/>
    <property type="molecule type" value="Genomic_DNA"/>
</dbReference>
<sequence length="330" mass="36056">MGVLLGTSRKKVAAFPSHLLSARPGLSRDPFTLSRSAAQVEGKSLITQPASPILVSALPIVSQQTSVLAALLNNLLLHHAGVDEETLYAYGEVELLTFLSAVRGVDDEAIRAYREARNPNIVFTADEQLTVQMGQMGGAPGLRSLSRLLASTDPRLSFMSHANRRHSALFFKLFNVELLRVDGFSRHCFVPPISIAKPIPHERKLKELNVVNGLLYAVGIRPARVIALDSTVVGAPNPEGEELDSRCLLSFAHWMHLVGKQPASKDTAAVLEELCPESFQPILLALDGDRPIGELSTSELEKAFLVVRDELQHRGSFEVYKEAITAKRNA</sequence>
<reference evidence="1" key="1">
    <citation type="submission" date="2018-11" db="EMBL/GenBank/DDBJ databases">
        <authorList>
            <consortium name="Pathogen Informatics"/>
        </authorList>
    </citation>
    <scope>NUCLEOTIDE SEQUENCE [LARGE SCALE GENOMIC DNA]</scope>
</reference>
<dbReference type="OrthoDB" id="5844431at2759"/>
<organism evidence="1">
    <name type="scientific">Heligmosomoides polygyrus</name>
    <name type="common">Parasitic roundworm</name>
    <dbReference type="NCBI Taxonomy" id="6339"/>
    <lineage>
        <taxon>Eukaryota</taxon>
        <taxon>Metazoa</taxon>
        <taxon>Ecdysozoa</taxon>
        <taxon>Nematoda</taxon>
        <taxon>Chromadorea</taxon>
        <taxon>Rhabditida</taxon>
        <taxon>Rhabditina</taxon>
        <taxon>Rhabditomorpha</taxon>
        <taxon>Strongyloidea</taxon>
        <taxon>Heligmosomidae</taxon>
        <taxon>Heligmosomoides</taxon>
    </lineage>
</organism>
<gene>
    <name evidence="1" type="ORF">HPBE_LOCUS19473</name>
</gene>
<evidence type="ECO:0000313" key="1">
    <source>
        <dbReference type="EMBL" id="VDP15229.1"/>
    </source>
</evidence>
<protein>
    <submittedName>
        <fullName evidence="1">Uncharacterized protein</fullName>
    </submittedName>
</protein>
<proteinExistence type="predicted"/>
<name>A0A3P8ETH1_HELPZ</name>
<accession>A0A3P8ETH1</accession>
<dbReference type="AlphaFoldDB" id="A0A3P8ETH1"/>